<evidence type="ECO:0000259" key="3">
    <source>
        <dbReference type="Pfam" id="PF09375"/>
    </source>
</evidence>
<comment type="subcellular location">
    <subcellularLocation>
        <location evidence="1">Cell envelope</location>
    </subcellularLocation>
</comment>
<evidence type="ECO:0000313" key="4">
    <source>
        <dbReference type="EMBL" id="WOK06014.1"/>
    </source>
</evidence>
<dbReference type="InterPro" id="IPR034984">
    <property type="entry name" value="Imelysin-like_IPPA"/>
</dbReference>
<gene>
    <name evidence="4" type="ORF">RT717_23340</name>
</gene>
<evidence type="ECO:0000313" key="5">
    <source>
        <dbReference type="Proteomes" id="UP001302349"/>
    </source>
</evidence>
<feature type="domain" description="Imelysin-like" evidence="3">
    <location>
        <begin position="48"/>
        <end position="356"/>
    </location>
</feature>
<name>A0ABZ0IP88_9BACT</name>
<dbReference type="Proteomes" id="UP001302349">
    <property type="component" value="Chromosome"/>
</dbReference>
<accession>A0ABZ0IP88</accession>
<evidence type="ECO:0000256" key="2">
    <source>
        <dbReference type="ARBA" id="ARBA00022729"/>
    </source>
</evidence>
<dbReference type="EMBL" id="CP136051">
    <property type="protein sequence ID" value="WOK06014.1"/>
    <property type="molecule type" value="Genomic_DNA"/>
</dbReference>
<proteinExistence type="predicted"/>
<dbReference type="PROSITE" id="PS51257">
    <property type="entry name" value="PROKAR_LIPOPROTEIN"/>
    <property type="match status" value="1"/>
</dbReference>
<dbReference type="InterPro" id="IPR038352">
    <property type="entry name" value="Imelysin_sf"/>
</dbReference>
<organism evidence="4 5">
    <name type="scientific">Imperialibacter roseus</name>
    <dbReference type="NCBI Taxonomy" id="1324217"/>
    <lineage>
        <taxon>Bacteria</taxon>
        <taxon>Pseudomonadati</taxon>
        <taxon>Bacteroidota</taxon>
        <taxon>Cytophagia</taxon>
        <taxon>Cytophagales</taxon>
        <taxon>Flammeovirgaceae</taxon>
        <taxon>Imperialibacter</taxon>
    </lineage>
</organism>
<reference evidence="4 5" key="1">
    <citation type="journal article" date="2023" name="Microbiol. Resour. Announc.">
        <title>Complete Genome Sequence of Imperialibacter roseus strain P4T.</title>
        <authorList>
            <person name="Tizabi D.R."/>
            <person name="Bachvaroff T."/>
            <person name="Hill R.T."/>
        </authorList>
    </citation>
    <scope>NUCLEOTIDE SEQUENCE [LARGE SCALE GENOMIC DNA]</scope>
    <source>
        <strain evidence="4 5">P4T</strain>
    </source>
</reference>
<keyword evidence="2" id="KW-0732">Signal</keyword>
<dbReference type="RefSeq" id="WP_317488754.1">
    <property type="nucleotide sequence ID" value="NZ_CP136051.1"/>
</dbReference>
<dbReference type="Gene3D" id="1.20.1420.20">
    <property type="entry name" value="M75 peptidase, HXXE motif"/>
    <property type="match status" value="1"/>
</dbReference>
<dbReference type="InterPro" id="IPR018976">
    <property type="entry name" value="Imelysin-like"/>
</dbReference>
<keyword evidence="5" id="KW-1185">Reference proteome</keyword>
<dbReference type="CDD" id="cd14659">
    <property type="entry name" value="Imelysin-like_IPPA"/>
    <property type="match status" value="1"/>
</dbReference>
<evidence type="ECO:0000256" key="1">
    <source>
        <dbReference type="ARBA" id="ARBA00004196"/>
    </source>
</evidence>
<protein>
    <submittedName>
        <fullName evidence="4">Imelysin family protein</fullName>
    </submittedName>
</protein>
<sequence>MKSKIKVYFLGMFFLISGVSCHERGPDPSLFRFFDQKGFVENIGKNLIIPSYKDLTEKNMALDTALTRLVEQPGKNNLLVARQSLKDAWLSWQYCLPFEFGPSELRGLKADLNSFPANTTQIEANLKSTSIDLNLPENSHAKGFATLDYLLNNKSITDEKLLATIEKKTALNGYMLGVADQISLSSNLVYRSWDPAIGGVYYVFFTDDDALGVKEGSSVSDLVNGLAKSLELAVTKAKVGIPIGDYSGGLAAPEATEGHYGGYSLELLKASIEAYQLIFTGTSRSGVDGLGFDEYLNIKGARLSGTDQQLSEALASGMDSVLTTLQLMTDPLSDQIVNNLPAVQELNNQLKALSYLLKEEMAPALRVEITY</sequence>
<dbReference type="Pfam" id="PF09375">
    <property type="entry name" value="Peptidase_M75"/>
    <property type="match status" value="1"/>
</dbReference>